<protein>
    <submittedName>
        <fullName evidence="1">Uncharacterized protein</fullName>
    </submittedName>
</protein>
<accession>A0A383DQ80</accession>
<feature type="non-terminal residue" evidence="1">
    <location>
        <position position="1"/>
    </location>
</feature>
<feature type="non-terminal residue" evidence="1">
    <location>
        <position position="45"/>
    </location>
</feature>
<sequence length="45" mass="5345">VSIEKPEDFYQVYQSYKNYVPARVRKNTYVTSINHPGNPLTENHF</sequence>
<organism evidence="1">
    <name type="scientific">marine metagenome</name>
    <dbReference type="NCBI Taxonomy" id="408172"/>
    <lineage>
        <taxon>unclassified sequences</taxon>
        <taxon>metagenomes</taxon>
        <taxon>ecological metagenomes</taxon>
    </lineage>
</organism>
<evidence type="ECO:0000313" key="1">
    <source>
        <dbReference type="EMBL" id="SVE46390.1"/>
    </source>
</evidence>
<gene>
    <name evidence="1" type="ORF">METZ01_LOCUS499244</name>
</gene>
<name>A0A383DQ80_9ZZZZ</name>
<proteinExistence type="predicted"/>
<dbReference type="AlphaFoldDB" id="A0A383DQ80"/>
<dbReference type="EMBL" id="UINC01219083">
    <property type="protein sequence ID" value="SVE46390.1"/>
    <property type="molecule type" value="Genomic_DNA"/>
</dbReference>
<reference evidence="1" key="1">
    <citation type="submission" date="2018-05" db="EMBL/GenBank/DDBJ databases">
        <authorList>
            <person name="Lanie J.A."/>
            <person name="Ng W.-L."/>
            <person name="Kazmierczak K.M."/>
            <person name="Andrzejewski T.M."/>
            <person name="Davidsen T.M."/>
            <person name="Wayne K.J."/>
            <person name="Tettelin H."/>
            <person name="Glass J.I."/>
            <person name="Rusch D."/>
            <person name="Podicherti R."/>
            <person name="Tsui H.-C.T."/>
            <person name="Winkler M.E."/>
        </authorList>
    </citation>
    <scope>NUCLEOTIDE SEQUENCE</scope>
</reference>